<dbReference type="GO" id="GO:0003677">
    <property type="term" value="F:DNA binding"/>
    <property type="evidence" value="ECO:0007669"/>
    <property type="project" value="UniProtKB-KW"/>
</dbReference>
<proteinExistence type="inferred from homology"/>
<gene>
    <name evidence="7" type="ORF">ATK86_6438</name>
</gene>
<dbReference type="AlphaFoldDB" id="A0A2N3VK30"/>
<evidence type="ECO:0000313" key="8">
    <source>
        <dbReference type="Proteomes" id="UP000233766"/>
    </source>
</evidence>
<reference evidence="7 8" key="1">
    <citation type="submission" date="2017-12" db="EMBL/GenBank/DDBJ databases">
        <title>Sequencing the genomes of 1000 Actinobacteria strains.</title>
        <authorList>
            <person name="Klenk H.-P."/>
        </authorList>
    </citation>
    <scope>NUCLEOTIDE SEQUENCE [LARGE SCALE GENOMIC DNA]</scope>
    <source>
        <strain evidence="7 8">DSM 44489</strain>
    </source>
</reference>
<evidence type="ECO:0000313" key="7">
    <source>
        <dbReference type="EMBL" id="PKV81958.1"/>
    </source>
</evidence>
<dbReference type="Gene3D" id="3.40.190.10">
    <property type="entry name" value="Periplasmic binding protein-like II"/>
    <property type="match status" value="2"/>
</dbReference>
<sequence length="330" mass="36132">MSIIDQSELRLASIDDPTAHQLRLLLTLAEELHFGRAARRLYLTQPALSQQIRSLEERLGVSLFHRSSRRVELTAAGRAVLPAARSVVDAADELRNIARRMTSGSERLRLGVCESFTALDSTRTIIAALTELHPDLGPDVRVLDRFSDQLLALQSGEIDAAFAHFPVPDDLHCEPLAVEPRLACIAGSDPLTERSSLELTDLAEHRVISLVSPTFRAGHDFWSVNPRPDGSQVRYAAHAGSSFESLLSTVSLGGTVAFVPAVAADLYPRPDLRYLDVEDLTECTFGIAWHPGNPVPTKLAILHEVVNDYRQGSHARTDAPEQAKVATENT</sequence>
<dbReference type="PANTHER" id="PTHR30346">
    <property type="entry name" value="TRANSCRIPTIONAL DUAL REGULATOR HCAR-RELATED"/>
    <property type="match status" value="1"/>
</dbReference>
<dbReference type="RefSeq" id="WP_101467587.1">
    <property type="nucleotide sequence ID" value="NZ_PJMW01000002.1"/>
</dbReference>
<accession>A0A2N3VK30</accession>
<dbReference type="OrthoDB" id="3176554at2"/>
<evidence type="ECO:0000256" key="4">
    <source>
        <dbReference type="ARBA" id="ARBA00023159"/>
    </source>
</evidence>
<name>A0A2N3VK30_9NOCA</name>
<keyword evidence="8" id="KW-1185">Reference proteome</keyword>
<evidence type="ECO:0000256" key="1">
    <source>
        <dbReference type="ARBA" id="ARBA00009437"/>
    </source>
</evidence>
<keyword evidence="4" id="KW-0010">Activator</keyword>
<dbReference type="PRINTS" id="PR00039">
    <property type="entry name" value="HTHLYSR"/>
</dbReference>
<evidence type="ECO:0000256" key="3">
    <source>
        <dbReference type="ARBA" id="ARBA00023125"/>
    </source>
</evidence>
<keyword evidence="3 7" id="KW-0238">DNA-binding</keyword>
<dbReference type="Pfam" id="PF03466">
    <property type="entry name" value="LysR_substrate"/>
    <property type="match status" value="1"/>
</dbReference>
<dbReference type="InterPro" id="IPR005119">
    <property type="entry name" value="LysR_subst-bd"/>
</dbReference>
<dbReference type="Gene3D" id="1.10.10.10">
    <property type="entry name" value="Winged helix-like DNA-binding domain superfamily/Winged helix DNA-binding domain"/>
    <property type="match status" value="1"/>
</dbReference>
<evidence type="ECO:0000256" key="2">
    <source>
        <dbReference type="ARBA" id="ARBA00023015"/>
    </source>
</evidence>
<dbReference type="PROSITE" id="PS50931">
    <property type="entry name" value="HTH_LYSR"/>
    <property type="match status" value="1"/>
</dbReference>
<dbReference type="SUPFAM" id="SSF53850">
    <property type="entry name" value="Periplasmic binding protein-like II"/>
    <property type="match status" value="1"/>
</dbReference>
<evidence type="ECO:0000259" key="6">
    <source>
        <dbReference type="PROSITE" id="PS50931"/>
    </source>
</evidence>
<dbReference type="GO" id="GO:0032993">
    <property type="term" value="C:protein-DNA complex"/>
    <property type="evidence" value="ECO:0007669"/>
    <property type="project" value="TreeGrafter"/>
</dbReference>
<dbReference type="InterPro" id="IPR036388">
    <property type="entry name" value="WH-like_DNA-bd_sf"/>
</dbReference>
<organism evidence="7 8">
    <name type="scientific">Nocardia fluminea</name>
    <dbReference type="NCBI Taxonomy" id="134984"/>
    <lineage>
        <taxon>Bacteria</taxon>
        <taxon>Bacillati</taxon>
        <taxon>Actinomycetota</taxon>
        <taxon>Actinomycetes</taxon>
        <taxon>Mycobacteriales</taxon>
        <taxon>Nocardiaceae</taxon>
        <taxon>Nocardia</taxon>
    </lineage>
</organism>
<evidence type="ECO:0000256" key="5">
    <source>
        <dbReference type="ARBA" id="ARBA00023163"/>
    </source>
</evidence>
<dbReference type="InterPro" id="IPR000847">
    <property type="entry name" value="LysR_HTH_N"/>
</dbReference>
<dbReference type="Pfam" id="PF00126">
    <property type="entry name" value="HTH_1"/>
    <property type="match status" value="1"/>
</dbReference>
<dbReference type="EMBL" id="PJMW01000002">
    <property type="protein sequence ID" value="PKV81958.1"/>
    <property type="molecule type" value="Genomic_DNA"/>
</dbReference>
<comment type="caution">
    <text evidence="7">The sequence shown here is derived from an EMBL/GenBank/DDBJ whole genome shotgun (WGS) entry which is preliminary data.</text>
</comment>
<dbReference type="GO" id="GO:0003700">
    <property type="term" value="F:DNA-binding transcription factor activity"/>
    <property type="evidence" value="ECO:0007669"/>
    <property type="project" value="InterPro"/>
</dbReference>
<comment type="similarity">
    <text evidence="1">Belongs to the LysR transcriptional regulatory family.</text>
</comment>
<dbReference type="SUPFAM" id="SSF46785">
    <property type="entry name" value="Winged helix' DNA-binding domain"/>
    <property type="match status" value="1"/>
</dbReference>
<feature type="domain" description="HTH lysR-type" evidence="6">
    <location>
        <begin position="17"/>
        <end position="74"/>
    </location>
</feature>
<dbReference type="Proteomes" id="UP000233766">
    <property type="component" value="Unassembled WGS sequence"/>
</dbReference>
<dbReference type="PANTHER" id="PTHR30346:SF0">
    <property type="entry name" value="HCA OPERON TRANSCRIPTIONAL ACTIVATOR HCAR"/>
    <property type="match status" value="1"/>
</dbReference>
<dbReference type="FunFam" id="1.10.10.10:FF:000001">
    <property type="entry name" value="LysR family transcriptional regulator"/>
    <property type="match status" value="1"/>
</dbReference>
<keyword evidence="5" id="KW-0804">Transcription</keyword>
<protein>
    <submittedName>
        <fullName evidence="7">DNA-binding transcriptional LysR family regulator</fullName>
    </submittedName>
</protein>
<dbReference type="InterPro" id="IPR036390">
    <property type="entry name" value="WH_DNA-bd_sf"/>
</dbReference>
<keyword evidence="2" id="KW-0805">Transcription regulation</keyword>